<feature type="region of interest" description="Disordered" evidence="1">
    <location>
        <begin position="213"/>
        <end position="258"/>
    </location>
</feature>
<dbReference type="KEGG" id="lpan:LPMP_242300"/>
<dbReference type="AlphaFoldDB" id="A0A088RRV5"/>
<dbReference type="GeneID" id="22575639"/>
<dbReference type="eggNOG" id="ENOG502S8UI">
    <property type="taxonomic scope" value="Eukaryota"/>
</dbReference>
<reference evidence="2 3" key="1">
    <citation type="journal article" date="2015" name="Sci. Rep.">
        <title>The genome of Leishmania panamensis: insights into genomics of the L. (Viannia) subgenus.</title>
        <authorList>
            <person name="Llanes A."/>
            <person name="Restrepo C.M."/>
            <person name="Vecchio G.D."/>
            <person name="Anguizola F.J."/>
            <person name="Lleonart R."/>
        </authorList>
    </citation>
    <scope>NUCLEOTIDE SEQUENCE [LARGE SCALE GENOMIC DNA]</scope>
    <source>
        <strain evidence="2 3">MHOM/PA/94/PSC-1</strain>
    </source>
</reference>
<dbReference type="VEuPathDB" id="TriTrypDB:LPMP_242300"/>
<dbReference type="EMBL" id="CP009393">
    <property type="protein sequence ID" value="AIN98862.1"/>
    <property type="molecule type" value="Genomic_DNA"/>
</dbReference>
<protein>
    <submittedName>
        <fullName evidence="2">Uncharacterized protein</fullName>
    </submittedName>
</protein>
<evidence type="ECO:0000313" key="2">
    <source>
        <dbReference type="EMBL" id="AIN98862.1"/>
    </source>
</evidence>
<dbReference type="Proteomes" id="UP000063063">
    <property type="component" value="Chromosome 24"/>
</dbReference>
<evidence type="ECO:0000313" key="3">
    <source>
        <dbReference type="Proteomes" id="UP000063063"/>
    </source>
</evidence>
<accession>A0A088RRV5</accession>
<gene>
    <name evidence="2" type="ORF">LPMP_242300</name>
</gene>
<keyword evidence="3" id="KW-1185">Reference proteome</keyword>
<proteinExistence type="predicted"/>
<dbReference type="RefSeq" id="XP_010699569.1">
    <property type="nucleotide sequence ID" value="XM_010701267.1"/>
</dbReference>
<sequence>MEIGNADEQTLRVPSVTRADIARREAAEDYYALLVEEWANYASRKGYSKNEVRTKWTTETWDAFEARKHAQKLFLKRHELRSQKKAAQLSETQKWSEQKSAAVVEKIMAFEAEQRGTLLQPRHFLFVDYYDYQQFLFRNGRSFIENEENLLRCKLSEAEDDIMCLLVTQWHWSNSLQSARENERIEEEAAAERLKELQYQQKLEEERLLEAQRTAQEREAAQAEKEQAEVEKRLERKRRDEERRAKARSEREQRRAKE</sequence>
<evidence type="ECO:0000256" key="1">
    <source>
        <dbReference type="SAM" id="MobiDB-lite"/>
    </source>
</evidence>
<dbReference type="OrthoDB" id="266839at2759"/>
<organism evidence="2 3">
    <name type="scientific">Leishmania panamensis</name>
    <dbReference type="NCBI Taxonomy" id="5679"/>
    <lineage>
        <taxon>Eukaryota</taxon>
        <taxon>Discoba</taxon>
        <taxon>Euglenozoa</taxon>
        <taxon>Kinetoplastea</taxon>
        <taxon>Metakinetoplastina</taxon>
        <taxon>Trypanosomatida</taxon>
        <taxon>Trypanosomatidae</taxon>
        <taxon>Leishmaniinae</taxon>
        <taxon>Leishmania</taxon>
        <taxon>Leishmania guyanensis species complex</taxon>
    </lineage>
</organism>
<name>A0A088RRV5_LEIPA</name>